<comment type="similarity">
    <text evidence="2">Belongs to the peptidase S1C family.</text>
</comment>
<reference evidence="12" key="1">
    <citation type="journal article" date="2020" name="mSystems">
        <title>Genome- and Community-Level Interaction Insights into Carbon Utilization and Element Cycling Functions of Hydrothermarchaeota in Hydrothermal Sediment.</title>
        <authorList>
            <person name="Zhou Z."/>
            <person name="Liu Y."/>
            <person name="Xu W."/>
            <person name="Pan J."/>
            <person name="Luo Z.H."/>
            <person name="Li M."/>
        </authorList>
    </citation>
    <scope>NUCLEOTIDE SEQUENCE [LARGE SCALE GENOMIC DNA]</scope>
    <source>
        <strain evidence="12">SpSt-477</strain>
    </source>
</reference>
<feature type="binding site" evidence="10">
    <location>
        <position position="153"/>
    </location>
    <ligand>
        <name>substrate</name>
    </ligand>
</feature>
<evidence type="ECO:0000256" key="7">
    <source>
        <dbReference type="ARBA" id="ARBA00022801"/>
    </source>
</evidence>
<feature type="active site" description="Charge relay system" evidence="9">
    <location>
        <position position="153"/>
    </location>
</feature>
<feature type="domain" description="PDZ" evidence="11">
    <location>
        <begin position="365"/>
        <end position="447"/>
    </location>
</feature>
<keyword evidence="8" id="KW-0720">Serine protease</keyword>
<feature type="active site" description="Charge relay system" evidence="9">
    <location>
        <position position="227"/>
    </location>
</feature>
<dbReference type="CDD" id="cd10839">
    <property type="entry name" value="cpPDZ1_DegP-like"/>
    <property type="match status" value="1"/>
</dbReference>
<dbReference type="SUPFAM" id="SSF50494">
    <property type="entry name" value="Trypsin-like serine proteases"/>
    <property type="match status" value="1"/>
</dbReference>
<dbReference type="InterPro" id="IPR001478">
    <property type="entry name" value="PDZ"/>
</dbReference>
<evidence type="ECO:0000313" key="12">
    <source>
        <dbReference type="EMBL" id="HGU31933.1"/>
    </source>
</evidence>
<keyword evidence="7" id="KW-0378">Hydrolase</keyword>
<gene>
    <name evidence="12" type="ORF">ENS29_03640</name>
</gene>
<dbReference type="SMART" id="SM00228">
    <property type="entry name" value="PDZ"/>
    <property type="match status" value="2"/>
</dbReference>
<name>A0A7C4RP87_9BACT</name>
<dbReference type="GO" id="GO:0006508">
    <property type="term" value="P:proteolysis"/>
    <property type="evidence" value="ECO:0007669"/>
    <property type="project" value="UniProtKB-KW"/>
</dbReference>
<feature type="binding site" evidence="10">
    <location>
        <position position="61"/>
    </location>
    <ligand>
        <name>substrate</name>
    </ligand>
</feature>
<dbReference type="Pfam" id="PF17820">
    <property type="entry name" value="PDZ_6"/>
    <property type="match status" value="1"/>
</dbReference>
<dbReference type="AlphaFoldDB" id="A0A7C4RP87"/>
<sequence>MGRIGRGFTGMRIWLAFWLSLVCGVVFVLPSVFATDVVMVPQNFSALAEKVSSGVVNIRTEKIVSGGGRVFRHFGQNPFGNDDRFNDFFEKFFADQMPREHKERMLGSGFIIDKQGYIVTNNHVIENATKISVKLKNGKQYDAEIVGRDPSTDIALIKIKTTEPLTELPMGDSNSLQVGQWVVAIGSPFGLEQTVTAGIISAKGRVIGSGPYDNFLQTDASINPGNSGGPLIDMNGRVVGINTAIIASGQGIGFAIPINLAKGVIEQLKTKGSVTRGWLGVVIQDLTDEMAEYAGSPDRKGAMVMEVMPGQPAEAAGMQPKDIIIEVNGQPVSSSHDLTALVADLAVGEKAKITVLRNGKKKTLTIEVAKRPEDTKQLASGDGAAPAPADELGIRVTNLTPELAKRLNSNHKEGVVIDDLDPDGKGAAAGLQAGDIIKEINHTPIKNTKDYAAAMSKFKGGKLQFFIWRPNTGFLVIGIPK</sequence>
<organism evidence="12">
    <name type="scientific">Desulfatirhabdium butyrativorans</name>
    <dbReference type="NCBI Taxonomy" id="340467"/>
    <lineage>
        <taxon>Bacteria</taxon>
        <taxon>Pseudomonadati</taxon>
        <taxon>Thermodesulfobacteriota</taxon>
        <taxon>Desulfobacteria</taxon>
        <taxon>Desulfobacterales</taxon>
        <taxon>Desulfatirhabdiaceae</taxon>
        <taxon>Desulfatirhabdium</taxon>
    </lineage>
</organism>
<feature type="binding site" evidence="10">
    <location>
        <begin position="225"/>
        <end position="227"/>
    </location>
    <ligand>
        <name>substrate</name>
    </ligand>
</feature>
<feature type="domain" description="PDZ" evidence="11">
    <location>
        <begin position="264"/>
        <end position="359"/>
    </location>
</feature>
<dbReference type="Gene3D" id="2.40.10.120">
    <property type="match status" value="1"/>
</dbReference>
<evidence type="ECO:0000256" key="1">
    <source>
        <dbReference type="ARBA" id="ARBA00004418"/>
    </source>
</evidence>
<proteinExistence type="inferred from homology"/>
<dbReference type="GO" id="GO:0042597">
    <property type="term" value="C:periplasmic space"/>
    <property type="evidence" value="ECO:0007669"/>
    <property type="project" value="UniProtKB-SubCell"/>
</dbReference>
<dbReference type="PRINTS" id="PR00834">
    <property type="entry name" value="PROTEASES2C"/>
</dbReference>
<feature type="active site" description="Charge relay system" evidence="9">
    <location>
        <position position="123"/>
    </location>
</feature>
<feature type="binding site" evidence="10">
    <location>
        <begin position="243"/>
        <end position="247"/>
    </location>
    <ligand>
        <name>substrate</name>
    </ligand>
</feature>
<evidence type="ECO:0000256" key="9">
    <source>
        <dbReference type="PIRSR" id="PIRSR611782-1"/>
    </source>
</evidence>
<dbReference type="PROSITE" id="PS50106">
    <property type="entry name" value="PDZ"/>
    <property type="match status" value="2"/>
</dbReference>
<dbReference type="InterPro" id="IPR011782">
    <property type="entry name" value="Pept_S1C_Do"/>
</dbReference>
<dbReference type="PANTHER" id="PTHR22939:SF129">
    <property type="entry name" value="SERINE PROTEASE HTRA2, MITOCHONDRIAL"/>
    <property type="match status" value="1"/>
</dbReference>
<evidence type="ECO:0000259" key="11">
    <source>
        <dbReference type="PROSITE" id="PS50106"/>
    </source>
</evidence>
<dbReference type="InterPro" id="IPR036034">
    <property type="entry name" value="PDZ_sf"/>
</dbReference>
<evidence type="ECO:0000256" key="3">
    <source>
        <dbReference type="ARBA" id="ARBA00022670"/>
    </source>
</evidence>
<dbReference type="NCBIfam" id="TIGR02037">
    <property type="entry name" value="degP_htrA_DO"/>
    <property type="match status" value="1"/>
</dbReference>
<keyword evidence="6" id="KW-0574">Periplasm</keyword>
<dbReference type="InterPro" id="IPR041489">
    <property type="entry name" value="PDZ_6"/>
</dbReference>
<keyword evidence="4" id="KW-0732">Signal</keyword>
<dbReference type="Pfam" id="PF13365">
    <property type="entry name" value="Trypsin_2"/>
    <property type="match status" value="1"/>
</dbReference>
<evidence type="ECO:0000256" key="10">
    <source>
        <dbReference type="PIRSR" id="PIRSR611782-2"/>
    </source>
</evidence>
<dbReference type="Pfam" id="PF13180">
    <property type="entry name" value="PDZ_2"/>
    <property type="match status" value="1"/>
</dbReference>
<dbReference type="SUPFAM" id="SSF50156">
    <property type="entry name" value="PDZ domain-like"/>
    <property type="match status" value="2"/>
</dbReference>
<dbReference type="PANTHER" id="PTHR22939">
    <property type="entry name" value="SERINE PROTEASE FAMILY S1C HTRA-RELATED"/>
    <property type="match status" value="1"/>
</dbReference>
<keyword evidence="3" id="KW-0645">Protease</keyword>
<dbReference type="Gene3D" id="2.30.42.10">
    <property type="match status" value="2"/>
</dbReference>
<feature type="binding site" evidence="10">
    <location>
        <position position="123"/>
    </location>
    <ligand>
        <name>substrate</name>
    </ligand>
</feature>
<evidence type="ECO:0000256" key="2">
    <source>
        <dbReference type="ARBA" id="ARBA00010541"/>
    </source>
</evidence>
<comment type="caution">
    <text evidence="12">The sequence shown here is derived from an EMBL/GenBank/DDBJ whole genome shotgun (WGS) entry which is preliminary data.</text>
</comment>
<accession>A0A7C4RP87</accession>
<evidence type="ECO:0000256" key="4">
    <source>
        <dbReference type="ARBA" id="ARBA00022729"/>
    </source>
</evidence>
<evidence type="ECO:0000256" key="5">
    <source>
        <dbReference type="ARBA" id="ARBA00022737"/>
    </source>
</evidence>
<dbReference type="InterPro" id="IPR001940">
    <property type="entry name" value="Peptidase_S1C"/>
</dbReference>
<keyword evidence="5" id="KW-0677">Repeat</keyword>
<dbReference type="EMBL" id="DSUH01000076">
    <property type="protein sequence ID" value="HGU31933.1"/>
    <property type="molecule type" value="Genomic_DNA"/>
</dbReference>
<dbReference type="GO" id="GO:0004252">
    <property type="term" value="F:serine-type endopeptidase activity"/>
    <property type="evidence" value="ECO:0007669"/>
    <property type="project" value="InterPro"/>
</dbReference>
<evidence type="ECO:0000256" key="8">
    <source>
        <dbReference type="ARBA" id="ARBA00022825"/>
    </source>
</evidence>
<protein>
    <submittedName>
        <fullName evidence="12">Do family serine endopeptidase</fullName>
    </submittedName>
</protein>
<dbReference type="InterPro" id="IPR009003">
    <property type="entry name" value="Peptidase_S1_PA"/>
</dbReference>
<evidence type="ECO:0000256" key="6">
    <source>
        <dbReference type="ARBA" id="ARBA00022764"/>
    </source>
</evidence>
<comment type="subcellular location">
    <subcellularLocation>
        <location evidence="1">Periplasm</location>
    </subcellularLocation>
</comment>